<evidence type="ECO:0000313" key="1">
    <source>
        <dbReference type="EMBL" id="MBK1869762.1"/>
    </source>
</evidence>
<keyword evidence="2" id="KW-1185">Reference proteome</keyword>
<dbReference type="Proteomes" id="UP000616151">
    <property type="component" value="Unassembled WGS sequence"/>
</dbReference>
<comment type="caution">
    <text evidence="1">The sequence shown here is derived from an EMBL/GenBank/DDBJ whole genome shotgun (WGS) entry which is preliminary data.</text>
</comment>
<evidence type="ECO:0000313" key="2">
    <source>
        <dbReference type="Proteomes" id="UP000616151"/>
    </source>
</evidence>
<sequence length="320" mass="33209">MIRFWQSLKQTIWPQLVALAALYLIGMATIGGFGSWRSILAVLVLASFIGIAASGQTIVALLGGIDLAIPGLIAFANIATAELTGRGWPFALVVLFILSVAALIGAWNGFVSRALRLNPLIVTLGVSSVIMGAILVWTGGQPTGFAPKWLSQFVAPSGKIFGLPIPPILVFWLVIALGLITLLRATPFGRQVYAAGASLPAARLALVPTTRIWTCAFALSAVMAAVTGILLAGFSAQGDARIASPYLFNTIASVVIGGTSLVGARGSYGRTVLGAIILTLITTVLVANNFSAAMQQALLGVVILIVVATYGREAKVAARL</sequence>
<organism evidence="1 2">
    <name type="scientific">Taklimakanibacter albus</name>
    <dbReference type="NCBI Taxonomy" id="2800327"/>
    <lineage>
        <taxon>Bacteria</taxon>
        <taxon>Pseudomonadati</taxon>
        <taxon>Pseudomonadota</taxon>
        <taxon>Alphaproteobacteria</taxon>
        <taxon>Hyphomicrobiales</taxon>
        <taxon>Aestuariivirgaceae</taxon>
        <taxon>Taklimakanibacter</taxon>
    </lineage>
</organism>
<protein>
    <submittedName>
        <fullName evidence="1">ABC transporter permease</fullName>
    </submittedName>
</protein>
<proteinExistence type="predicted"/>
<dbReference type="EMBL" id="JAENHL010000008">
    <property type="protein sequence ID" value="MBK1869762.1"/>
    <property type="molecule type" value="Genomic_DNA"/>
</dbReference>
<reference evidence="1" key="1">
    <citation type="submission" date="2021-01" db="EMBL/GenBank/DDBJ databases">
        <authorList>
            <person name="Sun Q."/>
        </authorList>
    </citation>
    <scope>NUCLEOTIDE SEQUENCE</scope>
    <source>
        <strain evidence="1">YIM B02566</strain>
    </source>
</reference>
<name>A0ACC5RAY6_9HYPH</name>
<gene>
    <name evidence="1" type="ORF">JHL16_25595</name>
</gene>
<accession>A0ACC5RAY6</accession>